<dbReference type="EMBL" id="JAOUSF010000006">
    <property type="protein sequence ID" value="MCU9615034.1"/>
    <property type="molecule type" value="Genomic_DNA"/>
</dbReference>
<protein>
    <submittedName>
        <fullName evidence="6">FAD-binding oxidoreductase</fullName>
    </submittedName>
</protein>
<keyword evidence="4" id="KW-0560">Oxidoreductase</keyword>
<dbReference type="Proteomes" id="UP001209318">
    <property type="component" value="Unassembled WGS sequence"/>
</dbReference>
<dbReference type="Gene3D" id="3.30.9.10">
    <property type="entry name" value="D-Amino Acid Oxidase, subunit A, domain 2"/>
    <property type="match status" value="1"/>
</dbReference>
<dbReference type="Pfam" id="PF01266">
    <property type="entry name" value="DAO"/>
    <property type="match status" value="1"/>
</dbReference>
<reference evidence="6" key="1">
    <citation type="submission" date="2022-10" db="EMBL/GenBank/DDBJ databases">
        <title>Description of Fervidibacillus gen. nov. in the family Fervidibacillaceae fam. nov. with two species, Fervidibacillus albus sp. nov., and Fervidibacillus halotolerans sp. nov., isolated from tidal flat sediments.</title>
        <authorList>
            <person name="Kwon K.K."/>
            <person name="Yang S.-H."/>
        </authorList>
    </citation>
    <scope>NUCLEOTIDE SEQUENCE</scope>
    <source>
        <strain evidence="6">JCM 19140</strain>
    </source>
</reference>
<evidence type="ECO:0000256" key="4">
    <source>
        <dbReference type="ARBA" id="ARBA00023002"/>
    </source>
</evidence>
<evidence type="ECO:0000313" key="7">
    <source>
        <dbReference type="Proteomes" id="UP001209318"/>
    </source>
</evidence>
<dbReference type="GO" id="GO:0005737">
    <property type="term" value="C:cytoplasm"/>
    <property type="evidence" value="ECO:0007669"/>
    <property type="project" value="TreeGrafter"/>
</dbReference>
<name>A0AAE3IX66_9BACI</name>
<comment type="similarity">
    <text evidence="2">Belongs to the DadA oxidoreductase family.</text>
</comment>
<dbReference type="AlphaFoldDB" id="A0AAE3IX66"/>
<comment type="caution">
    <text evidence="6">The sequence shown here is derived from an EMBL/GenBank/DDBJ whole genome shotgun (WGS) entry which is preliminary data.</text>
</comment>
<evidence type="ECO:0000256" key="2">
    <source>
        <dbReference type="ARBA" id="ARBA00009410"/>
    </source>
</evidence>
<organism evidence="6 7">
    <name type="scientific">Perspicuibacillus lycopersici</name>
    <dbReference type="NCBI Taxonomy" id="1325689"/>
    <lineage>
        <taxon>Bacteria</taxon>
        <taxon>Bacillati</taxon>
        <taxon>Bacillota</taxon>
        <taxon>Bacilli</taxon>
        <taxon>Bacillales</taxon>
        <taxon>Bacillaceae</taxon>
        <taxon>Perspicuibacillus</taxon>
    </lineage>
</organism>
<dbReference type="Gene3D" id="3.50.50.60">
    <property type="entry name" value="FAD/NAD(P)-binding domain"/>
    <property type="match status" value="1"/>
</dbReference>
<gene>
    <name evidence="6" type="ORF">OEV98_15980</name>
</gene>
<dbReference type="InterPro" id="IPR036188">
    <property type="entry name" value="FAD/NAD-bd_sf"/>
</dbReference>
<dbReference type="SUPFAM" id="SSF51905">
    <property type="entry name" value="FAD/NAD(P)-binding domain"/>
    <property type="match status" value="1"/>
</dbReference>
<accession>A0AAE3IX66</accession>
<dbReference type="GO" id="GO:0016491">
    <property type="term" value="F:oxidoreductase activity"/>
    <property type="evidence" value="ECO:0007669"/>
    <property type="project" value="UniProtKB-KW"/>
</dbReference>
<dbReference type="PANTHER" id="PTHR13847">
    <property type="entry name" value="SARCOSINE DEHYDROGENASE-RELATED"/>
    <property type="match status" value="1"/>
</dbReference>
<proteinExistence type="inferred from homology"/>
<comment type="cofactor">
    <cofactor evidence="1">
        <name>FAD</name>
        <dbReference type="ChEBI" id="CHEBI:57692"/>
    </cofactor>
</comment>
<keyword evidence="3" id="KW-0285">Flavoprotein</keyword>
<evidence type="ECO:0000259" key="5">
    <source>
        <dbReference type="Pfam" id="PF01266"/>
    </source>
</evidence>
<feature type="domain" description="FAD dependent oxidoreductase" evidence="5">
    <location>
        <begin position="7"/>
        <end position="354"/>
    </location>
</feature>
<dbReference type="PANTHER" id="PTHR13847:SF286">
    <property type="entry name" value="D-AMINO ACID DEHYDROGENASE"/>
    <property type="match status" value="1"/>
</dbReference>
<evidence type="ECO:0000256" key="3">
    <source>
        <dbReference type="ARBA" id="ARBA00022630"/>
    </source>
</evidence>
<keyword evidence="7" id="KW-1185">Reference proteome</keyword>
<evidence type="ECO:0000256" key="1">
    <source>
        <dbReference type="ARBA" id="ARBA00001974"/>
    </source>
</evidence>
<dbReference type="InterPro" id="IPR006076">
    <property type="entry name" value="FAD-dep_OxRdtase"/>
</dbReference>
<sequence length="375" mass="40446">MFEMKKCIVIGAGVLGASTAYHLAKLGAEVIVVDRKDAGQATDAAAGIICPWLSQRRNKAWYALAKDGAAYYASLIQQLIEDGETETGYHQVGALSIHTDEEKLIKMAERAIKRREEAPEIGDVRVLSPEETTKLFPPLADHYGAVFVSGAARVNGRSLRNALINAATKHGATFINGSATIEHYEGKITGVQIGHDFYEADAIINTAGAWANELLKPLGIDFQVTSQKAQIVHLQLDNHETANWPVVIPPNDQYILAFEDGKMVIGATHENNMGFDNRVTVGGLHEVFEKALSIAPGMKQATFLEARVGFRPFTPGYLPIIGEIPAYKGLYVANGLGASGLTVGPFLGAQLAKLVSGYAVDIELELYDVSEAIDL</sequence>
<evidence type="ECO:0000313" key="6">
    <source>
        <dbReference type="EMBL" id="MCU9615034.1"/>
    </source>
</evidence>
<dbReference type="SUPFAM" id="SSF54373">
    <property type="entry name" value="FAD-linked reductases, C-terminal domain"/>
    <property type="match status" value="1"/>
</dbReference>